<dbReference type="RefSeq" id="XP_060408536.1">
    <property type="nucleotide sequence ID" value="XM_060559073.1"/>
</dbReference>
<dbReference type="EMBL" id="JAHLJV010000104">
    <property type="protein sequence ID" value="KAK1572752.1"/>
    <property type="molecule type" value="Genomic_DNA"/>
</dbReference>
<comment type="caution">
    <text evidence="2">The sequence shown here is derived from an EMBL/GenBank/DDBJ whole genome shotgun (WGS) entry which is preliminary data.</text>
</comment>
<feature type="compositionally biased region" description="Basic and acidic residues" evidence="1">
    <location>
        <begin position="1"/>
        <end position="18"/>
    </location>
</feature>
<name>A0AAD8PN34_9PEZI</name>
<accession>A0AAD8PN34</accession>
<keyword evidence="3" id="KW-1185">Reference proteome</keyword>
<evidence type="ECO:0000313" key="3">
    <source>
        <dbReference type="Proteomes" id="UP001230504"/>
    </source>
</evidence>
<feature type="non-terminal residue" evidence="2">
    <location>
        <position position="1"/>
    </location>
</feature>
<feature type="compositionally biased region" description="Polar residues" evidence="1">
    <location>
        <begin position="19"/>
        <end position="37"/>
    </location>
</feature>
<evidence type="ECO:0000313" key="2">
    <source>
        <dbReference type="EMBL" id="KAK1572752.1"/>
    </source>
</evidence>
<proteinExistence type="predicted"/>
<reference evidence="2" key="1">
    <citation type="submission" date="2021-06" db="EMBL/GenBank/DDBJ databases">
        <title>Comparative genomics, transcriptomics and evolutionary studies reveal genomic signatures of adaptation to plant cell wall in hemibiotrophic fungi.</title>
        <authorList>
            <consortium name="DOE Joint Genome Institute"/>
            <person name="Baroncelli R."/>
            <person name="Diaz J.F."/>
            <person name="Benocci T."/>
            <person name="Peng M."/>
            <person name="Battaglia E."/>
            <person name="Haridas S."/>
            <person name="Andreopoulos W."/>
            <person name="Labutti K."/>
            <person name="Pangilinan J."/>
            <person name="Floch G.L."/>
            <person name="Makela M.R."/>
            <person name="Henrissat B."/>
            <person name="Grigoriev I.V."/>
            <person name="Crouch J.A."/>
            <person name="De Vries R.P."/>
            <person name="Sukno S.A."/>
            <person name="Thon M.R."/>
        </authorList>
    </citation>
    <scope>NUCLEOTIDE SEQUENCE</scope>
    <source>
        <strain evidence="2">CBS 125086</strain>
    </source>
</reference>
<sequence>KTDGGGKRGKRDERKRAQTETQNQPDKARQQTESSCMVLTASPPPLGRALSYRCRHAVPKTVLCSATESRDCIPRARFRSSGPLQTATVSASRNGLHGLRERFSFYPILFLPHLESTLPSPWAGVLERARPERTGGGIVSFAPAITYTRVPREKLASLANKYEMALEFHDARSKMPQYSGLADFRAEKGTTDVPGRFQATAAHSPS</sequence>
<evidence type="ECO:0000256" key="1">
    <source>
        <dbReference type="SAM" id="MobiDB-lite"/>
    </source>
</evidence>
<protein>
    <submittedName>
        <fullName evidence="2">Uncharacterized protein</fullName>
    </submittedName>
</protein>
<gene>
    <name evidence="2" type="ORF">LY79DRAFT_569680</name>
</gene>
<dbReference type="GeneID" id="85443313"/>
<dbReference type="AlphaFoldDB" id="A0AAD8PN34"/>
<dbReference type="Proteomes" id="UP001230504">
    <property type="component" value="Unassembled WGS sequence"/>
</dbReference>
<organism evidence="2 3">
    <name type="scientific">Colletotrichum navitas</name>
    <dbReference type="NCBI Taxonomy" id="681940"/>
    <lineage>
        <taxon>Eukaryota</taxon>
        <taxon>Fungi</taxon>
        <taxon>Dikarya</taxon>
        <taxon>Ascomycota</taxon>
        <taxon>Pezizomycotina</taxon>
        <taxon>Sordariomycetes</taxon>
        <taxon>Hypocreomycetidae</taxon>
        <taxon>Glomerellales</taxon>
        <taxon>Glomerellaceae</taxon>
        <taxon>Colletotrichum</taxon>
        <taxon>Colletotrichum graminicola species complex</taxon>
    </lineage>
</organism>
<feature type="region of interest" description="Disordered" evidence="1">
    <location>
        <begin position="1"/>
        <end position="40"/>
    </location>
</feature>